<dbReference type="Pfam" id="PF00561">
    <property type="entry name" value="Abhydrolase_1"/>
    <property type="match status" value="1"/>
</dbReference>
<gene>
    <name evidence="2" type="ORF">H5410_010195</name>
</gene>
<dbReference type="PANTHER" id="PTHR43139:SF22">
    <property type="entry name" value="AB HYDROLASE-1 DOMAIN-CONTAINING PROTEIN"/>
    <property type="match status" value="1"/>
</dbReference>
<reference evidence="2 3" key="1">
    <citation type="submission" date="2020-09" db="EMBL/GenBank/DDBJ databases">
        <title>De no assembly of potato wild relative species, Solanum commersonii.</title>
        <authorList>
            <person name="Cho K."/>
        </authorList>
    </citation>
    <scope>NUCLEOTIDE SEQUENCE [LARGE SCALE GENOMIC DNA]</scope>
    <source>
        <strain evidence="2">LZ3.2</strain>
        <tissue evidence="2">Leaf</tissue>
    </source>
</reference>
<dbReference type="PRINTS" id="PR00412">
    <property type="entry name" value="EPOXHYDRLASE"/>
</dbReference>
<comment type="caution">
    <text evidence="2">The sequence shown here is derived from an EMBL/GenBank/DDBJ whole genome shotgun (WGS) entry which is preliminary data.</text>
</comment>
<keyword evidence="3" id="KW-1185">Reference proteome</keyword>
<accession>A0A9J6AKN6</accession>
<dbReference type="PRINTS" id="PR00111">
    <property type="entry name" value="ABHYDROLASE"/>
</dbReference>
<dbReference type="InterPro" id="IPR052370">
    <property type="entry name" value="Meta-cleavage_hydrolase"/>
</dbReference>
<dbReference type="InterPro" id="IPR000639">
    <property type="entry name" value="Epox_hydrolase-like"/>
</dbReference>
<proteinExistence type="predicted"/>
<dbReference type="GO" id="GO:0016787">
    <property type="term" value="F:hydrolase activity"/>
    <property type="evidence" value="ECO:0007669"/>
    <property type="project" value="UniProtKB-ARBA"/>
</dbReference>
<protein>
    <recommendedName>
        <fullName evidence="1">AB hydrolase-1 domain-containing protein</fullName>
    </recommendedName>
</protein>
<dbReference type="AlphaFoldDB" id="A0A9J6AKN6"/>
<dbReference type="Gene3D" id="3.40.50.1820">
    <property type="entry name" value="alpha/beta hydrolase"/>
    <property type="match status" value="1"/>
</dbReference>
<evidence type="ECO:0000313" key="3">
    <source>
        <dbReference type="Proteomes" id="UP000824120"/>
    </source>
</evidence>
<dbReference type="InterPro" id="IPR029058">
    <property type="entry name" value="AB_hydrolase_fold"/>
</dbReference>
<evidence type="ECO:0000259" key="1">
    <source>
        <dbReference type="Pfam" id="PF00561"/>
    </source>
</evidence>
<organism evidence="2 3">
    <name type="scientific">Solanum commersonii</name>
    <name type="common">Commerson's wild potato</name>
    <name type="synonym">Commerson's nightshade</name>
    <dbReference type="NCBI Taxonomy" id="4109"/>
    <lineage>
        <taxon>Eukaryota</taxon>
        <taxon>Viridiplantae</taxon>
        <taxon>Streptophyta</taxon>
        <taxon>Embryophyta</taxon>
        <taxon>Tracheophyta</taxon>
        <taxon>Spermatophyta</taxon>
        <taxon>Magnoliopsida</taxon>
        <taxon>eudicotyledons</taxon>
        <taxon>Gunneridae</taxon>
        <taxon>Pentapetalae</taxon>
        <taxon>asterids</taxon>
        <taxon>lamiids</taxon>
        <taxon>Solanales</taxon>
        <taxon>Solanaceae</taxon>
        <taxon>Solanoideae</taxon>
        <taxon>Solaneae</taxon>
        <taxon>Solanum</taxon>
    </lineage>
</organism>
<dbReference type="PANTHER" id="PTHR43139">
    <property type="entry name" value="SI:DKEY-122A22.2"/>
    <property type="match status" value="1"/>
</dbReference>
<dbReference type="OrthoDB" id="6431331at2759"/>
<sequence>MKAAGMTSPLRTQSASIYWYSKTMFGNRKEKVELLEAFVVSGKDKDATVKTPNYSQRIYILCRDDDKIFNKTFCDDMKKKLGENATVHYINDPIIHGLMKGVGMTSQLVEIEPGTTMHFWVPTESIHPNNKLSNKPPVLFVHGFVANGIMTWLFQILSLSSDFAVYVPDLLFFGDSITTRPERSTSIQAECLAKGMMKLGVEKFSVVGLSYGGMVGFKLAQMYPHMVESMVMSSTIIEMTESISNASLKNIGFTNWPDFLLPKTVSGVKVLLSIGSHKLPWLPEFFYKDFHEAMFSNRKEKVELLEALVVNDKDATINAPNYSQRIYILCGDDDKIFNTTFSDYMKEKLGKNTTIQYIKNAGHLVQLERPCTYNHYLKKFLLSS</sequence>
<dbReference type="SUPFAM" id="SSF53474">
    <property type="entry name" value="alpha/beta-Hydrolases"/>
    <property type="match status" value="1"/>
</dbReference>
<dbReference type="Proteomes" id="UP000824120">
    <property type="component" value="Chromosome 2"/>
</dbReference>
<dbReference type="InterPro" id="IPR000073">
    <property type="entry name" value="AB_hydrolase_1"/>
</dbReference>
<feature type="domain" description="AB hydrolase-1" evidence="1">
    <location>
        <begin position="136"/>
        <end position="258"/>
    </location>
</feature>
<dbReference type="EMBL" id="JACXVP010000002">
    <property type="protein sequence ID" value="KAG5624977.1"/>
    <property type="molecule type" value="Genomic_DNA"/>
</dbReference>
<name>A0A9J6AKN6_SOLCO</name>
<evidence type="ECO:0000313" key="2">
    <source>
        <dbReference type="EMBL" id="KAG5624977.1"/>
    </source>
</evidence>